<proteinExistence type="predicted"/>
<evidence type="ECO:0000256" key="5">
    <source>
        <dbReference type="ARBA" id="ARBA00022692"/>
    </source>
</evidence>
<dbReference type="Pfam" id="PF00884">
    <property type="entry name" value="Sulfatase"/>
    <property type="match status" value="1"/>
</dbReference>
<dbReference type="EMBL" id="MUXE01000003">
    <property type="protein sequence ID" value="PUE65746.1"/>
    <property type="molecule type" value="Genomic_DNA"/>
</dbReference>
<comment type="subcellular location">
    <subcellularLocation>
        <location evidence="1">Cell inner membrane</location>
        <topology evidence="1">Multi-pass membrane protein</topology>
    </subcellularLocation>
</comment>
<dbReference type="GO" id="GO:0016776">
    <property type="term" value="F:phosphotransferase activity, phosphate group as acceptor"/>
    <property type="evidence" value="ECO:0007669"/>
    <property type="project" value="TreeGrafter"/>
</dbReference>
<dbReference type="InterPro" id="IPR012549">
    <property type="entry name" value="EptA-like_N"/>
</dbReference>
<evidence type="ECO:0000259" key="10">
    <source>
        <dbReference type="Pfam" id="PF00884"/>
    </source>
</evidence>
<dbReference type="PANTHER" id="PTHR30443:SF0">
    <property type="entry name" value="PHOSPHOETHANOLAMINE TRANSFERASE EPTA"/>
    <property type="match status" value="1"/>
</dbReference>
<dbReference type="SUPFAM" id="SSF53649">
    <property type="entry name" value="Alkaline phosphatase-like"/>
    <property type="match status" value="1"/>
</dbReference>
<dbReference type="InterPro" id="IPR058130">
    <property type="entry name" value="PEA_transf_C"/>
</dbReference>
<gene>
    <name evidence="12" type="ORF">B0174_02665</name>
</gene>
<dbReference type="Gene3D" id="3.40.720.10">
    <property type="entry name" value="Alkaline Phosphatase, subunit A"/>
    <property type="match status" value="1"/>
</dbReference>
<dbReference type="AlphaFoldDB" id="A0A363D326"/>
<dbReference type="OrthoDB" id="9786870at2"/>
<dbReference type="RefSeq" id="WP_108558106.1">
    <property type="nucleotide sequence ID" value="NZ_MUXE01000003.1"/>
</dbReference>
<protein>
    <submittedName>
        <fullName evidence="12">Phosphoethanolamine transferase</fullName>
    </submittedName>
</protein>
<evidence type="ECO:0000256" key="9">
    <source>
        <dbReference type="SAM" id="Phobius"/>
    </source>
</evidence>
<feature type="transmembrane region" description="Helical" evidence="9">
    <location>
        <begin position="112"/>
        <end position="132"/>
    </location>
</feature>
<dbReference type="NCBIfam" id="NF028537">
    <property type="entry name" value="P_eth_NH2_trans"/>
    <property type="match status" value="1"/>
</dbReference>
<evidence type="ECO:0000256" key="8">
    <source>
        <dbReference type="PIRSR" id="PIRSR600917-52"/>
    </source>
</evidence>
<comment type="PTM">
    <text evidence="8">The conversion to 3-oxoalanine (also known as C-formylglycine, FGly), of a serine or cysteine residue in prokaryotes and of a cysteine residue in eukaryotes, is critical for catalytic activity.</text>
</comment>
<evidence type="ECO:0000313" key="12">
    <source>
        <dbReference type="EMBL" id="PUE65746.1"/>
    </source>
</evidence>
<feature type="transmembrane region" description="Helical" evidence="9">
    <location>
        <begin position="70"/>
        <end position="92"/>
    </location>
</feature>
<organism evidence="12 13">
    <name type="scientific">Arcobacter caeni</name>
    <dbReference type="NCBI Taxonomy" id="1912877"/>
    <lineage>
        <taxon>Bacteria</taxon>
        <taxon>Pseudomonadati</taxon>
        <taxon>Campylobacterota</taxon>
        <taxon>Epsilonproteobacteria</taxon>
        <taxon>Campylobacterales</taxon>
        <taxon>Arcobacteraceae</taxon>
        <taxon>Arcobacter</taxon>
    </lineage>
</organism>
<dbReference type="InterPro" id="IPR040423">
    <property type="entry name" value="PEA_transferase"/>
</dbReference>
<keyword evidence="3" id="KW-0997">Cell inner membrane</keyword>
<dbReference type="Pfam" id="PF08019">
    <property type="entry name" value="EptA_B_N"/>
    <property type="match status" value="1"/>
</dbReference>
<evidence type="ECO:0000256" key="1">
    <source>
        <dbReference type="ARBA" id="ARBA00004429"/>
    </source>
</evidence>
<evidence type="ECO:0000256" key="4">
    <source>
        <dbReference type="ARBA" id="ARBA00022679"/>
    </source>
</evidence>
<evidence type="ECO:0000256" key="3">
    <source>
        <dbReference type="ARBA" id="ARBA00022519"/>
    </source>
</evidence>
<feature type="transmembrane region" description="Helical" evidence="9">
    <location>
        <begin position="7"/>
        <end position="26"/>
    </location>
</feature>
<feature type="modified residue" description="3-oxoalanine (Ser)" evidence="8">
    <location>
        <position position="63"/>
    </location>
</feature>
<dbReference type="InterPro" id="IPR017850">
    <property type="entry name" value="Alkaline_phosphatase_core_sf"/>
</dbReference>
<dbReference type="PANTHER" id="PTHR30443">
    <property type="entry name" value="INNER MEMBRANE PROTEIN"/>
    <property type="match status" value="1"/>
</dbReference>
<keyword evidence="5 9" id="KW-0812">Transmembrane</keyword>
<feature type="domain" description="Phosphoethanolamine transferase N-terminal" evidence="11">
    <location>
        <begin position="51"/>
        <end position="200"/>
    </location>
</feature>
<comment type="caution">
    <text evidence="12">The sequence shown here is derived from an EMBL/GenBank/DDBJ whole genome shotgun (WGS) entry which is preliminary data.</text>
</comment>
<feature type="transmembrane region" description="Helical" evidence="9">
    <location>
        <begin position="38"/>
        <end position="58"/>
    </location>
</feature>
<accession>A0A363D326</accession>
<dbReference type="GO" id="GO:0005886">
    <property type="term" value="C:plasma membrane"/>
    <property type="evidence" value="ECO:0007669"/>
    <property type="project" value="UniProtKB-SubCell"/>
</dbReference>
<evidence type="ECO:0000256" key="7">
    <source>
        <dbReference type="ARBA" id="ARBA00023136"/>
    </source>
</evidence>
<evidence type="ECO:0000256" key="6">
    <source>
        <dbReference type="ARBA" id="ARBA00022989"/>
    </source>
</evidence>
<dbReference type="CDD" id="cd16017">
    <property type="entry name" value="LptA"/>
    <property type="match status" value="1"/>
</dbReference>
<sequence>MKQISQYKLILFTAILFTTFYNFSFFKNVLTTYPNEGLNIIYIASIFILLLSFIVFLFTLLSSKYTTKPLLIITLIVSAFTAYFMDTYHIVIDESMIRNTLQTNLNESSDLFTPKLIVYILILAIAPSYFIFKTKIEYKSFKEESLKKLKTLFLSLVIILIILFSFSKFYTSFFREHKPLRFHINPIYWIYSIGNYVNKTLTSGAIVVKEIGKDATVILDKDEKLEKKELVIMVVGEAARADRFSLNGYKKETNPLLKQEEIVNFPNMYSCGTSTAESVPCMFSIFDKADYDYKKGISTENILDVLKHTNYVNILWRDNNSDSKGVALRVDFEDYRTSKTNTICDDECRDEGMLVGLDEYIKNNQGKDILIVLHQMGNHGPAYYKRYPKEFEKFTPVCKTNQLEQCTQEEVSNAYDNAILYTDYFLSKVINFLKPYSNNYETAMLYMSDHGESLGENGIYLHGLPYFMAPDEQKHIGSLMWFGGEIKEEIDVEKLNTYKNQPFSQDNLFHTLLGLFEVETNVYKKDMDILHNAKKPQ</sequence>
<dbReference type="InterPro" id="IPR000917">
    <property type="entry name" value="Sulfatase_N"/>
</dbReference>
<evidence type="ECO:0000259" key="11">
    <source>
        <dbReference type="Pfam" id="PF08019"/>
    </source>
</evidence>
<keyword evidence="6 9" id="KW-1133">Transmembrane helix</keyword>
<evidence type="ECO:0000256" key="2">
    <source>
        <dbReference type="ARBA" id="ARBA00022475"/>
    </source>
</evidence>
<keyword evidence="13" id="KW-1185">Reference proteome</keyword>
<dbReference type="Proteomes" id="UP000251135">
    <property type="component" value="Unassembled WGS sequence"/>
</dbReference>
<reference evidence="12 13" key="1">
    <citation type="submission" date="2017-02" db="EMBL/GenBank/DDBJ databases">
        <title>Arcobacter caeni sp. nov, a new Arcobacter species isolated from reclaimed water.</title>
        <authorList>
            <person name="Figueras M.J."/>
            <person name="Perez-Cataluna A."/>
            <person name="Salas-Masso N."/>
        </authorList>
    </citation>
    <scope>NUCLEOTIDE SEQUENCE [LARGE SCALE GENOMIC DNA]</scope>
    <source>
        <strain evidence="12 13">RW17-10</strain>
    </source>
</reference>
<keyword evidence="4 12" id="KW-0808">Transferase</keyword>
<keyword evidence="2" id="KW-1003">Cell membrane</keyword>
<feature type="domain" description="Sulfatase N-terminal" evidence="10">
    <location>
        <begin position="231"/>
        <end position="517"/>
    </location>
</feature>
<dbReference type="GO" id="GO:0009244">
    <property type="term" value="P:lipopolysaccharide core region biosynthetic process"/>
    <property type="evidence" value="ECO:0007669"/>
    <property type="project" value="TreeGrafter"/>
</dbReference>
<keyword evidence="7 9" id="KW-0472">Membrane</keyword>
<name>A0A363D326_9BACT</name>
<feature type="transmembrane region" description="Helical" evidence="9">
    <location>
        <begin position="152"/>
        <end position="170"/>
    </location>
</feature>
<evidence type="ECO:0000313" key="13">
    <source>
        <dbReference type="Proteomes" id="UP000251135"/>
    </source>
</evidence>